<evidence type="ECO:0000313" key="2">
    <source>
        <dbReference type="EMBL" id="CYX71425.1"/>
    </source>
</evidence>
<dbReference type="InterPro" id="IPR029062">
    <property type="entry name" value="Class_I_gatase-like"/>
</dbReference>
<organism evidence="2 3">
    <name type="scientific">Streptococcus suis</name>
    <dbReference type="NCBI Taxonomy" id="1307"/>
    <lineage>
        <taxon>Bacteria</taxon>
        <taxon>Bacillati</taxon>
        <taxon>Bacillota</taxon>
        <taxon>Bacilli</taxon>
        <taxon>Lactobacillales</taxon>
        <taxon>Streptococcaceae</taxon>
        <taxon>Streptococcus</taxon>
    </lineage>
</organism>
<dbReference type="CDD" id="cd03135">
    <property type="entry name" value="GATase1_DJ-1"/>
    <property type="match status" value="1"/>
</dbReference>
<accession>A0A116MKE5</accession>
<reference evidence="2 3" key="1">
    <citation type="submission" date="2016-02" db="EMBL/GenBank/DDBJ databases">
        <authorList>
            <consortium name="Pathogen Informatics"/>
        </authorList>
    </citation>
    <scope>NUCLEOTIDE SEQUENCE [LARGE SCALE GENOMIC DNA]</scope>
    <source>
        <strain evidence="2 3">SS999</strain>
    </source>
</reference>
<dbReference type="Proteomes" id="UP000075182">
    <property type="component" value="Unassembled WGS sequence"/>
</dbReference>
<protein>
    <submittedName>
        <fullName evidence="2">4-methyl-5(B-hydroxyethyl)-thiazole monophosphate biosynthesis protein</fullName>
    </submittedName>
</protein>
<dbReference type="SUPFAM" id="SSF52317">
    <property type="entry name" value="Class I glutamine amidotransferase-like"/>
    <property type="match status" value="1"/>
</dbReference>
<evidence type="ECO:0000259" key="1">
    <source>
        <dbReference type="Pfam" id="PF01965"/>
    </source>
</evidence>
<dbReference type="EMBL" id="FIMD01000008">
    <property type="protein sequence ID" value="CYX71425.1"/>
    <property type="molecule type" value="Genomic_DNA"/>
</dbReference>
<dbReference type="InterPro" id="IPR006287">
    <property type="entry name" value="DJ-1"/>
</dbReference>
<dbReference type="Pfam" id="PF01965">
    <property type="entry name" value="DJ-1_PfpI"/>
    <property type="match status" value="1"/>
</dbReference>
<name>A0A116MKE5_STRSU</name>
<dbReference type="RefSeq" id="WP_024394507.1">
    <property type="nucleotide sequence ID" value="NZ_BDMJ01000037.1"/>
</dbReference>
<sequence length="190" mass="20535">MVKVAVLVAPGFEEGETLTIVDIIRRANIECELVGIDEIVTGAHDITVKCDAVLDANLSGEYDMVVLPGGRPGADNLRDNKLVIKAINEMDAEGKWVAAMCAAPIALEQAGILENRNYTAYVGYQDFIKVGNFKEDIVVVDKNLVTSRGPATAYEFAYALVDVLGGDSIAVKKRMVYTNAFDVEEGKVYG</sequence>
<dbReference type="InterPro" id="IPR002818">
    <property type="entry name" value="DJ-1/PfpI"/>
</dbReference>
<dbReference type="PANTHER" id="PTHR48094">
    <property type="entry name" value="PROTEIN/NUCLEIC ACID DEGLYCASE DJ-1-RELATED"/>
    <property type="match status" value="1"/>
</dbReference>
<proteinExistence type="predicted"/>
<evidence type="ECO:0000313" key="3">
    <source>
        <dbReference type="Proteomes" id="UP000075182"/>
    </source>
</evidence>
<dbReference type="GO" id="GO:0005737">
    <property type="term" value="C:cytoplasm"/>
    <property type="evidence" value="ECO:0007669"/>
    <property type="project" value="TreeGrafter"/>
</dbReference>
<dbReference type="PANTHER" id="PTHR48094:SF12">
    <property type="entry name" value="PARKINSON DISEASE PROTEIN 7 HOMOLOG"/>
    <property type="match status" value="1"/>
</dbReference>
<feature type="domain" description="DJ-1/PfpI" evidence="1">
    <location>
        <begin position="3"/>
        <end position="161"/>
    </location>
</feature>
<gene>
    <name evidence="2" type="primary">yajL_3</name>
    <name evidence="2" type="ORF">ERS132536_01260</name>
</gene>
<dbReference type="InterPro" id="IPR050325">
    <property type="entry name" value="Prot/Nucl_acid_deglycase"/>
</dbReference>
<dbReference type="NCBIfam" id="TIGR01383">
    <property type="entry name" value="not_thiJ"/>
    <property type="match status" value="1"/>
</dbReference>
<dbReference type="AlphaFoldDB" id="A0A116MKE5"/>
<dbReference type="Gene3D" id="3.40.50.880">
    <property type="match status" value="1"/>
</dbReference>